<accession>A0A915E952</accession>
<keyword evidence="1" id="KW-1185">Reference proteome</keyword>
<dbReference type="AlphaFoldDB" id="A0A915E952"/>
<organism evidence="1 2">
    <name type="scientific">Ditylenchus dipsaci</name>
    <dbReference type="NCBI Taxonomy" id="166011"/>
    <lineage>
        <taxon>Eukaryota</taxon>
        <taxon>Metazoa</taxon>
        <taxon>Ecdysozoa</taxon>
        <taxon>Nematoda</taxon>
        <taxon>Chromadorea</taxon>
        <taxon>Rhabditida</taxon>
        <taxon>Tylenchina</taxon>
        <taxon>Tylenchomorpha</taxon>
        <taxon>Sphaerularioidea</taxon>
        <taxon>Anguinidae</taxon>
        <taxon>Anguininae</taxon>
        <taxon>Ditylenchus</taxon>
    </lineage>
</organism>
<name>A0A915E952_9BILA</name>
<dbReference type="Proteomes" id="UP000887574">
    <property type="component" value="Unplaced"/>
</dbReference>
<proteinExistence type="predicted"/>
<evidence type="ECO:0000313" key="1">
    <source>
        <dbReference type="Proteomes" id="UP000887574"/>
    </source>
</evidence>
<dbReference type="WBParaSite" id="jg3868">
    <property type="protein sequence ID" value="jg3868"/>
    <property type="gene ID" value="jg3868"/>
</dbReference>
<sequence length="140" mass="16454">MRLQFGWMRAVGRPMFEKRLLVWDAFRCHTSEATKKVLRDLDLHTAVISGVCTKFVQAHIRCYYETWISNGDRMTFTTGGNLRARSMEVYLDWIVRAWDALPKNQVISPFKEEEDVEEDLANSYLSVEDEVIEEEILFEL</sequence>
<protein>
    <submittedName>
        <fullName evidence="2">DDE-1 domain-containing protein</fullName>
    </submittedName>
</protein>
<reference evidence="2" key="1">
    <citation type="submission" date="2022-11" db="UniProtKB">
        <authorList>
            <consortium name="WormBaseParasite"/>
        </authorList>
    </citation>
    <scope>IDENTIFICATION</scope>
</reference>
<evidence type="ECO:0000313" key="2">
    <source>
        <dbReference type="WBParaSite" id="jg3868"/>
    </source>
</evidence>